<gene>
    <name evidence="1" type="ORF">CEE37_13765</name>
</gene>
<accession>A0A532URJ7</accession>
<proteinExistence type="predicted"/>
<protein>
    <submittedName>
        <fullName evidence="1">Uncharacterized protein</fullName>
    </submittedName>
</protein>
<dbReference type="EMBL" id="NJBN01000012">
    <property type="protein sequence ID" value="TKJ37576.1"/>
    <property type="molecule type" value="Genomic_DNA"/>
</dbReference>
<dbReference type="AlphaFoldDB" id="A0A532URJ7"/>
<organism evidence="1 2">
    <name type="scientific">candidate division LCP-89 bacterium B3_LCP</name>
    <dbReference type="NCBI Taxonomy" id="2012998"/>
    <lineage>
        <taxon>Bacteria</taxon>
        <taxon>Pseudomonadati</taxon>
        <taxon>Bacteria division LCP-89</taxon>
    </lineage>
</organism>
<dbReference type="Proteomes" id="UP000319619">
    <property type="component" value="Unassembled WGS sequence"/>
</dbReference>
<comment type="caution">
    <text evidence="1">The sequence shown here is derived from an EMBL/GenBank/DDBJ whole genome shotgun (WGS) entry which is preliminary data.</text>
</comment>
<reference evidence="1 2" key="1">
    <citation type="submission" date="2017-06" db="EMBL/GenBank/DDBJ databases">
        <title>Novel microbial phyla capable of carbon fixation and sulfur reduction in deep-sea sediments.</title>
        <authorList>
            <person name="Huang J."/>
            <person name="Baker B."/>
            <person name="Wang Y."/>
        </authorList>
    </citation>
    <scope>NUCLEOTIDE SEQUENCE [LARGE SCALE GENOMIC DNA]</scope>
    <source>
        <strain evidence="1">B3_LCP</strain>
    </source>
</reference>
<sequence>MAVFDEKEDVYECIHCKGKSHIVTLKESDKATVPTIEFCPFCGMSNEYKIELEGRDELLSSI</sequence>
<evidence type="ECO:0000313" key="2">
    <source>
        <dbReference type="Proteomes" id="UP000319619"/>
    </source>
</evidence>
<evidence type="ECO:0000313" key="1">
    <source>
        <dbReference type="EMBL" id="TKJ37576.1"/>
    </source>
</evidence>
<name>A0A532URJ7_UNCL8</name>